<reference evidence="1 2" key="1">
    <citation type="submission" date="2018-04" db="EMBL/GenBank/DDBJ databases">
        <title>The genome of golden apple snail Pomacea canaliculata provides insight into stress tolerance and invasive adaptation.</title>
        <authorList>
            <person name="Liu C."/>
            <person name="Liu B."/>
            <person name="Ren Y."/>
            <person name="Zhang Y."/>
            <person name="Wang H."/>
            <person name="Li S."/>
            <person name="Jiang F."/>
            <person name="Yin L."/>
            <person name="Zhang G."/>
            <person name="Qian W."/>
            <person name="Fan W."/>
        </authorList>
    </citation>
    <scope>NUCLEOTIDE SEQUENCE [LARGE SCALE GENOMIC DNA]</scope>
    <source>
        <strain evidence="1">SZHN2017</strain>
        <tissue evidence="1">Muscle</tissue>
    </source>
</reference>
<name>A0A2T7Q0J1_POMCA</name>
<accession>A0A2T7Q0J1</accession>
<sequence>MSEETLPALSAATTTGCCAALCCAVRPLLLSEEAFINFFASGTDSASGICTADELLSLADASGFVGKSQDETKNGAGGPMTSSLYLNWRRLDGRQKASACLTLHTPGKGNPKVSGICLIRSSASQPGFQNVISSASQSC</sequence>
<proteinExistence type="predicted"/>
<dbReference type="Proteomes" id="UP000245119">
    <property type="component" value="Linkage Group LG1"/>
</dbReference>
<keyword evidence="2" id="KW-1185">Reference proteome</keyword>
<dbReference type="AlphaFoldDB" id="A0A2T7Q0J1"/>
<evidence type="ECO:0000313" key="2">
    <source>
        <dbReference type="Proteomes" id="UP000245119"/>
    </source>
</evidence>
<evidence type="ECO:0000313" key="1">
    <source>
        <dbReference type="EMBL" id="PVD39195.1"/>
    </source>
</evidence>
<comment type="caution">
    <text evidence="1">The sequence shown here is derived from an EMBL/GenBank/DDBJ whole genome shotgun (WGS) entry which is preliminary data.</text>
</comment>
<organism evidence="1 2">
    <name type="scientific">Pomacea canaliculata</name>
    <name type="common">Golden apple snail</name>
    <dbReference type="NCBI Taxonomy" id="400727"/>
    <lineage>
        <taxon>Eukaryota</taxon>
        <taxon>Metazoa</taxon>
        <taxon>Spiralia</taxon>
        <taxon>Lophotrochozoa</taxon>
        <taxon>Mollusca</taxon>
        <taxon>Gastropoda</taxon>
        <taxon>Caenogastropoda</taxon>
        <taxon>Architaenioglossa</taxon>
        <taxon>Ampullarioidea</taxon>
        <taxon>Ampullariidae</taxon>
        <taxon>Pomacea</taxon>
    </lineage>
</organism>
<dbReference type="EMBL" id="PZQS01000001">
    <property type="protein sequence ID" value="PVD39195.1"/>
    <property type="molecule type" value="Genomic_DNA"/>
</dbReference>
<protein>
    <submittedName>
        <fullName evidence="1">Uncharacterized protein</fullName>
    </submittedName>
</protein>
<gene>
    <name evidence="1" type="ORF">C0Q70_01823</name>
</gene>